<dbReference type="RefSeq" id="WP_018595920.1">
    <property type="nucleotide sequence ID" value="NZ_CYZU01000002.1"/>
</dbReference>
<protein>
    <submittedName>
        <fullName evidence="1">Uncharacterized protein</fullName>
    </submittedName>
</protein>
<dbReference type="STRING" id="39482.ERS852491_00274"/>
<dbReference type="GeneID" id="75051323"/>
<gene>
    <name evidence="1" type="ORF">ERS852491_00274</name>
</gene>
<reference evidence="1 2" key="1">
    <citation type="submission" date="2015-09" db="EMBL/GenBank/DDBJ databases">
        <authorList>
            <consortium name="Pathogen Informatics"/>
        </authorList>
    </citation>
    <scope>NUCLEOTIDE SEQUENCE [LARGE SCALE GENOMIC DNA]</scope>
    <source>
        <strain evidence="1 2">2789STDY5834876</strain>
    </source>
</reference>
<dbReference type="EMBL" id="CYZU01000002">
    <property type="protein sequence ID" value="CUN70374.1"/>
    <property type="molecule type" value="Genomic_DNA"/>
</dbReference>
<dbReference type="OrthoDB" id="2065284at2"/>
<sequence>MPYQGNPGTSKLGKILSDRMAKQNASPLILDFGSIEADYSLKTNTFPVPIPRSDYTVCRHVGGLVLGTTGGEHGGHNSGNGAHSHGVPVPAIKPGDRVLVAWIQNDATVIDVIVPASSI</sequence>
<dbReference type="AlphaFoldDB" id="A0A173Z284"/>
<proteinExistence type="predicted"/>
<accession>A0A173Z284</accession>
<evidence type="ECO:0000313" key="2">
    <source>
        <dbReference type="Proteomes" id="UP000095544"/>
    </source>
</evidence>
<name>A0A173Z284_9FIRM</name>
<dbReference type="Proteomes" id="UP000095544">
    <property type="component" value="Unassembled WGS sequence"/>
</dbReference>
<evidence type="ECO:0000313" key="1">
    <source>
        <dbReference type="EMBL" id="CUN70374.1"/>
    </source>
</evidence>
<organism evidence="1 2">
    <name type="scientific">Faecalicatena contorta</name>
    <dbReference type="NCBI Taxonomy" id="39482"/>
    <lineage>
        <taxon>Bacteria</taxon>
        <taxon>Bacillati</taxon>
        <taxon>Bacillota</taxon>
        <taxon>Clostridia</taxon>
        <taxon>Lachnospirales</taxon>
        <taxon>Lachnospiraceae</taxon>
        <taxon>Faecalicatena</taxon>
    </lineage>
</organism>